<protein>
    <submittedName>
        <fullName evidence="5">MAC-inhibitory protein</fullName>
    </submittedName>
</protein>
<keyword evidence="1" id="KW-0472">Membrane</keyword>
<dbReference type="Proteomes" id="UP000035680">
    <property type="component" value="Unassembled WGS sequence"/>
</dbReference>
<keyword evidence="1" id="KW-1133">Transmembrane helix</keyword>
<dbReference type="Pfam" id="PF24888">
    <property type="entry name" value="DUF7741"/>
    <property type="match status" value="1"/>
</dbReference>
<evidence type="ECO:0000256" key="2">
    <source>
        <dbReference type="SAM" id="SignalP"/>
    </source>
</evidence>
<name>A0A0K0FVT4_STRVS</name>
<reference evidence="5" key="2">
    <citation type="submission" date="2015-08" db="UniProtKB">
        <authorList>
            <consortium name="WormBaseParasite"/>
        </authorList>
    </citation>
    <scope>IDENTIFICATION</scope>
</reference>
<keyword evidence="4" id="KW-1185">Reference proteome</keyword>
<organism evidence="4 5">
    <name type="scientific">Strongyloides venezuelensis</name>
    <name type="common">Threadworm</name>
    <dbReference type="NCBI Taxonomy" id="75913"/>
    <lineage>
        <taxon>Eukaryota</taxon>
        <taxon>Metazoa</taxon>
        <taxon>Ecdysozoa</taxon>
        <taxon>Nematoda</taxon>
        <taxon>Chromadorea</taxon>
        <taxon>Rhabditida</taxon>
        <taxon>Tylenchina</taxon>
        <taxon>Panagrolaimomorpha</taxon>
        <taxon>Strongyloidoidea</taxon>
        <taxon>Strongyloididae</taxon>
        <taxon>Strongyloides</taxon>
    </lineage>
</organism>
<proteinExistence type="predicted"/>
<feature type="chain" id="PRO_5005330157" evidence="2">
    <location>
        <begin position="31"/>
        <end position="327"/>
    </location>
</feature>
<evidence type="ECO:0000259" key="3">
    <source>
        <dbReference type="Pfam" id="PF24888"/>
    </source>
</evidence>
<sequence>MALFCINKKLFIAILFIFLILLLSGEIADGVKCYDCYGTGPTNVNCTKHSTCKGAACLIYEAGDNVTSTAFCLLSLEGIHSLKDGCWLEADGKGKHCICRDDFCNQLRDRTKIVSNDPFATPLPNMEFLKHNPLLDYDEIEVNVEDGKIPSSPDSDKHKYKTHILNKVKNLDDKFDKDIDYTNDDDLVPIDFKDYHEMMQNKYNSPMNNNKIMEVIEIPSTTTKNPLNKIIDEINVLKLPLEDGSDVAPDENVIDVEEDLLGIRMSEYKNISNPNHDSINDTIENNEELIAHGSINDNTINFSYNKKTSLLSYFLLSIITIIYNMNI</sequence>
<feature type="signal peptide" evidence="2">
    <location>
        <begin position="1"/>
        <end position="30"/>
    </location>
</feature>
<dbReference type="AlphaFoldDB" id="A0A0K0FVT4"/>
<keyword evidence="2" id="KW-0732">Signal</keyword>
<feature type="transmembrane region" description="Helical" evidence="1">
    <location>
        <begin position="310"/>
        <end position="326"/>
    </location>
</feature>
<keyword evidence="1" id="KW-0812">Transmembrane</keyword>
<reference evidence="4" key="1">
    <citation type="submission" date="2014-07" db="EMBL/GenBank/DDBJ databases">
        <authorList>
            <person name="Martin A.A"/>
            <person name="De Silva N."/>
        </authorList>
    </citation>
    <scope>NUCLEOTIDE SEQUENCE</scope>
</reference>
<feature type="domain" description="DUF7741" evidence="3">
    <location>
        <begin position="31"/>
        <end position="106"/>
    </location>
</feature>
<evidence type="ECO:0000256" key="1">
    <source>
        <dbReference type="SAM" id="Phobius"/>
    </source>
</evidence>
<evidence type="ECO:0000313" key="4">
    <source>
        <dbReference type="Proteomes" id="UP000035680"/>
    </source>
</evidence>
<dbReference type="InterPro" id="IPR056643">
    <property type="entry name" value="DUF7741"/>
</dbReference>
<accession>A0A0K0FVT4</accession>
<evidence type="ECO:0000313" key="5">
    <source>
        <dbReference type="WBParaSite" id="SVE_1645100.1"/>
    </source>
</evidence>
<dbReference type="WBParaSite" id="SVE_1645100.1">
    <property type="protein sequence ID" value="SVE_1645100.1"/>
    <property type="gene ID" value="SVE_1645100"/>
</dbReference>